<proteinExistence type="predicted"/>
<reference evidence="2" key="1">
    <citation type="submission" date="2020-03" db="EMBL/GenBank/DDBJ databases">
        <title>The deep terrestrial virosphere.</title>
        <authorList>
            <person name="Holmfeldt K."/>
            <person name="Nilsson E."/>
            <person name="Simone D."/>
            <person name="Lopez-Fernandez M."/>
            <person name="Wu X."/>
            <person name="de Brujin I."/>
            <person name="Lundin D."/>
            <person name="Andersson A."/>
            <person name="Bertilsson S."/>
            <person name="Dopson M."/>
        </authorList>
    </citation>
    <scope>NUCLEOTIDE SEQUENCE</scope>
    <source>
        <strain evidence="2">TM448A03789</strain>
    </source>
</reference>
<protein>
    <submittedName>
        <fullName evidence="2">Putative DNA binding, helix-turn-helix domain containing protein</fullName>
    </submittedName>
</protein>
<dbReference type="Pfam" id="PF14090">
    <property type="entry name" value="HTH_39"/>
    <property type="match status" value="1"/>
</dbReference>
<name>A0A6H2A1V5_9ZZZZ</name>
<organism evidence="2">
    <name type="scientific">viral metagenome</name>
    <dbReference type="NCBI Taxonomy" id="1070528"/>
    <lineage>
        <taxon>unclassified sequences</taxon>
        <taxon>metagenomes</taxon>
        <taxon>organismal metagenomes</taxon>
    </lineage>
</organism>
<dbReference type="AlphaFoldDB" id="A0A6H2A1V5"/>
<dbReference type="InterPro" id="IPR055245">
    <property type="entry name" value="HTH_proteobacteria"/>
</dbReference>
<evidence type="ECO:0000313" key="2">
    <source>
        <dbReference type="EMBL" id="QJA53692.1"/>
    </source>
</evidence>
<dbReference type="EMBL" id="MT144442">
    <property type="protein sequence ID" value="QJA53692.1"/>
    <property type="molecule type" value="Genomic_DNA"/>
</dbReference>
<feature type="domain" description="Winged helix-turn-helix" evidence="1">
    <location>
        <begin position="4"/>
        <end position="65"/>
    </location>
</feature>
<evidence type="ECO:0000259" key="1">
    <source>
        <dbReference type="Pfam" id="PF14090"/>
    </source>
</evidence>
<accession>A0A6H2A1V5</accession>
<gene>
    <name evidence="2" type="ORF">TM448A03789_0007</name>
</gene>
<sequence length="79" mass="9108">MHTTQEEAVENYLRAGNTLTRIECLNLFHSIELPRIVFDLKVKGVPIESEPVKGENGKRYSRYFIRLVKVEASGQLQFV</sequence>